<dbReference type="InterPro" id="IPR051001">
    <property type="entry name" value="Calbindin_Ca-bind"/>
</dbReference>
<keyword evidence="4" id="KW-1185">Reference proteome</keyword>
<evidence type="ECO:0000313" key="4">
    <source>
        <dbReference type="Proteomes" id="UP000037460"/>
    </source>
</evidence>
<accession>A0A0M0JRP3</accession>
<dbReference type="GO" id="GO:0005509">
    <property type="term" value="F:calcium ion binding"/>
    <property type="evidence" value="ECO:0007669"/>
    <property type="project" value="InterPro"/>
</dbReference>
<dbReference type="SUPFAM" id="SSF47473">
    <property type="entry name" value="EF-hand"/>
    <property type="match status" value="1"/>
</dbReference>
<dbReference type="OrthoDB" id="191686at2759"/>
<dbReference type="GO" id="GO:0005829">
    <property type="term" value="C:cytosol"/>
    <property type="evidence" value="ECO:0007669"/>
    <property type="project" value="TreeGrafter"/>
</dbReference>
<dbReference type="PROSITE" id="PS00018">
    <property type="entry name" value="EF_HAND_1"/>
    <property type="match status" value="3"/>
</dbReference>
<dbReference type="GO" id="GO:0051480">
    <property type="term" value="P:regulation of cytosolic calcium ion concentration"/>
    <property type="evidence" value="ECO:0007669"/>
    <property type="project" value="TreeGrafter"/>
</dbReference>
<dbReference type="PANTHER" id="PTHR19972:SF10">
    <property type="entry name" value="CALBINDIN-32"/>
    <property type="match status" value="1"/>
</dbReference>
<reference evidence="4" key="1">
    <citation type="journal article" date="2015" name="PLoS Genet.">
        <title>Genome Sequence and Transcriptome Analyses of Chrysochromulina tobin: Metabolic Tools for Enhanced Algal Fitness in the Prominent Order Prymnesiales (Haptophyceae).</title>
        <authorList>
            <person name="Hovde B.T."/>
            <person name="Deodato C.R."/>
            <person name="Hunsperger H.M."/>
            <person name="Ryken S.A."/>
            <person name="Yost W."/>
            <person name="Jha R.K."/>
            <person name="Patterson J."/>
            <person name="Monnat R.J. Jr."/>
            <person name="Barlow S.B."/>
            <person name="Starkenburg S.R."/>
            <person name="Cattolico R.A."/>
        </authorList>
    </citation>
    <scope>NUCLEOTIDE SEQUENCE</scope>
    <source>
        <strain evidence="4">CCMP291</strain>
    </source>
</reference>
<dbReference type="GO" id="GO:0005634">
    <property type="term" value="C:nucleus"/>
    <property type="evidence" value="ECO:0007669"/>
    <property type="project" value="TreeGrafter"/>
</dbReference>
<dbReference type="Pfam" id="PF13202">
    <property type="entry name" value="EF-hand_5"/>
    <property type="match status" value="1"/>
</dbReference>
<evidence type="ECO:0000256" key="1">
    <source>
        <dbReference type="ARBA" id="ARBA00022837"/>
    </source>
</evidence>
<dbReference type="AlphaFoldDB" id="A0A0M0JRP3"/>
<organism evidence="3 4">
    <name type="scientific">Chrysochromulina tobinii</name>
    <dbReference type="NCBI Taxonomy" id="1460289"/>
    <lineage>
        <taxon>Eukaryota</taxon>
        <taxon>Haptista</taxon>
        <taxon>Haptophyta</taxon>
        <taxon>Prymnesiophyceae</taxon>
        <taxon>Prymnesiales</taxon>
        <taxon>Chrysochromulinaceae</taxon>
        <taxon>Chrysochromulina</taxon>
    </lineage>
</organism>
<dbReference type="Pfam" id="PF13499">
    <property type="entry name" value="EF-hand_7"/>
    <property type="match status" value="1"/>
</dbReference>
<feature type="domain" description="EF-hand" evidence="2">
    <location>
        <begin position="117"/>
        <end position="146"/>
    </location>
</feature>
<name>A0A0M0JRP3_9EUKA</name>
<dbReference type="Proteomes" id="UP000037460">
    <property type="component" value="Unassembled WGS sequence"/>
</dbReference>
<dbReference type="SMART" id="SM00054">
    <property type="entry name" value="EFh"/>
    <property type="match status" value="3"/>
</dbReference>
<proteinExistence type="predicted"/>
<dbReference type="Gene3D" id="1.10.238.10">
    <property type="entry name" value="EF-hand"/>
    <property type="match status" value="1"/>
</dbReference>
<gene>
    <name evidence="3" type="ORF">Ctob_005757</name>
</gene>
<dbReference type="PANTHER" id="PTHR19972">
    <property type="entry name" value="CALBINDIN"/>
    <property type="match status" value="1"/>
</dbReference>
<comment type="caution">
    <text evidence="3">The sequence shown here is derived from an EMBL/GenBank/DDBJ whole genome shotgun (WGS) entry which is preliminary data.</text>
</comment>
<dbReference type="InterPro" id="IPR018247">
    <property type="entry name" value="EF_Hand_1_Ca_BS"/>
</dbReference>
<keyword evidence="1" id="KW-0106">Calcium</keyword>
<dbReference type="EMBL" id="JWZX01002454">
    <property type="protein sequence ID" value="KOO29155.1"/>
    <property type="molecule type" value="Genomic_DNA"/>
</dbReference>
<dbReference type="InterPro" id="IPR002048">
    <property type="entry name" value="EF_hand_dom"/>
</dbReference>
<dbReference type="PROSITE" id="PS50222">
    <property type="entry name" value="EF_HAND_2"/>
    <property type="match status" value="3"/>
</dbReference>
<sequence>MVVARGTAARTKAKKIRKKHQECARQQKEEMQKAEVEGYFARFDLDKNGILDKEEFPELLKALFGEDAVTIGIDSVVAQLVKNCEKQGGITKENVIRAINKYGAFVKEQAAAAHARENVFDMFDKNGDGVISKDEMLPILKACAKQVKGVPEGEVDMGDVDAVFAAADTDQSGSIDPEEFKVALATWKESMAAVNWVQLEQDALEMELQARWKSTACSLL</sequence>
<evidence type="ECO:0000259" key="2">
    <source>
        <dbReference type="PROSITE" id="PS50222"/>
    </source>
</evidence>
<protein>
    <recommendedName>
        <fullName evidence="2">EF-hand domain-containing protein</fullName>
    </recommendedName>
</protein>
<evidence type="ECO:0000313" key="3">
    <source>
        <dbReference type="EMBL" id="KOO29155.1"/>
    </source>
</evidence>
<dbReference type="CDD" id="cd00051">
    <property type="entry name" value="EFh"/>
    <property type="match status" value="1"/>
</dbReference>
<dbReference type="InterPro" id="IPR011992">
    <property type="entry name" value="EF-hand-dom_pair"/>
</dbReference>
<feature type="domain" description="EF-hand" evidence="2">
    <location>
        <begin position="31"/>
        <end position="66"/>
    </location>
</feature>
<feature type="domain" description="EF-hand" evidence="2">
    <location>
        <begin position="155"/>
        <end position="190"/>
    </location>
</feature>